<comment type="function">
    <text evidence="6">Responds to activation by environmental stress by phosphorylating downstream targets.</text>
</comment>
<dbReference type="PANTHER" id="PTHR24055">
    <property type="entry name" value="MITOGEN-ACTIVATED PROTEIN KINASE"/>
    <property type="match status" value="1"/>
</dbReference>
<evidence type="ECO:0000256" key="2">
    <source>
        <dbReference type="ARBA" id="ARBA00022679"/>
    </source>
</evidence>
<proteinExistence type="inferred from homology"/>
<evidence type="ECO:0000313" key="12">
    <source>
        <dbReference type="Proteomes" id="UP000324748"/>
    </source>
</evidence>
<dbReference type="InterPro" id="IPR008271">
    <property type="entry name" value="Ser/Thr_kinase_AS"/>
</dbReference>
<dbReference type="CDD" id="cd07849">
    <property type="entry name" value="STKc_ERK1_2_like"/>
    <property type="match status" value="1"/>
</dbReference>
<comment type="similarity">
    <text evidence="8">Belongs to the protein kinase superfamily. Ser/Thr protein kinase family. MAP kinase subfamily.</text>
</comment>
<dbReference type="AlphaFoldDB" id="A0A5B0NYR7"/>
<dbReference type="InterPro" id="IPR000719">
    <property type="entry name" value="Prot_kinase_dom"/>
</dbReference>
<feature type="binding site" evidence="7">
    <location>
        <position position="184"/>
    </location>
    <ligand>
        <name>ATP</name>
        <dbReference type="ChEBI" id="CHEBI:30616"/>
    </ligand>
</feature>
<evidence type="ECO:0000256" key="9">
    <source>
        <dbReference type="SAM" id="MobiDB-lite"/>
    </source>
</evidence>
<keyword evidence="5 7" id="KW-0067">ATP-binding</keyword>
<evidence type="ECO:0000256" key="8">
    <source>
        <dbReference type="RuleBase" id="RU361165"/>
    </source>
</evidence>
<protein>
    <recommendedName>
        <fullName evidence="8">Mitogen-activated protein kinase</fullName>
        <ecNumber evidence="8">2.7.11.24</ecNumber>
    </recommendedName>
</protein>
<dbReference type="PROSITE" id="PS00108">
    <property type="entry name" value="PROTEIN_KINASE_ST"/>
    <property type="match status" value="1"/>
</dbReference>
<accession>A0A5B0NYR7</accession>
<dbReference type="InterPro" id="IPR050117">
    <property type="entry name" value="MAPK"/>
</dbReference>
<dbReference type="FunFam" id="3.30.200.20:FF:000073">
    <property type="entry name" value="Mitogen-activated protein kinase"/>
    <property type="match status" value="1"/>
</dbReference>
<comment type="caution">
    <text evidence="11">The sequence shown here is derived from an EMBL/GenBank/DDBJ whole genome shotgun (WGS) entry which is preliminary data.</text>
</comment>
<keyword evidence="1 8" id="KW-0723">Serine/threonine-protein kinase</keyword>
<evidence type="ECO:0000256" key="5">
    <source>
        <dbReference type="ARBA" id="ARBA00022840"/>
    </source>
</evidence>
<keyword evidence="3 7" id="KW-0547">Nucleotide-binding</keyword>
<feature type="compositionally biased region" description="Low complexity" evidence="9">
    <location>
        <begin position="100"/>
        <end position="131"/>
    </location>
</feature>
<feature type="domain" description="Protein kinase" evidence="10">
    <location>
        <begin position="154"/>
        <end position="446"/>
    </location>
</feature>
<dbReference type="EMBL" id="VSWC01000079">
    <property type="protein sequence ID" value="KAA1094371.1"/>
    <property type="molecule type" value="Genomic_DNA"/>
</dbReference>
<evidence type="ECO:0000256" key="4">
    <source>
        <dbReference type="ARBA" id="ARBA00022777"/>
    </source>
</evidence>
<dbReference type="Gene3D" id="1.10.510.10">
    <property type="entry name" value="Transferase(Phosphotransferase) domain 1"/>
    <property type="match status" value="1"/>
</dbReference>
<sequence length="512" mass="57670">MNRLRQPVCYSNPLPMVASAVSVSFCTSIPSYPTSCSLQISSTQQQQQPNQEIYIFSFCFSRGWLAGRRLARFQVYNRMAAAVALPSSATGGATLPGSGPTVANTSTNNNNNNPAGNASSTTTTSNTTAPAQKPASSRTPAEPRRVRFNVGSKYHVMDVIGEGAYGVVCSAVHRPTGQKVAIKKITPFDHSMFCLRTLRELKLLKYFQEQNVSENIISIVDIIRPPSIEAFKEVYLIQELMETDMHRVIRTQDLSDDHCQYFIYQTLRALKALHSADVIHRDLKPSNLLLNANCDLKVCDFGLARSVRTAEQETGFMTEYVATRWYRAPEIMLTFKQYTKAIDVWSVGCILAEMLSGRPLFPGRDYHHQLTLILDVLGTPSLDEFYAINSRRSRDYIRALPFRKKRPFNVLYPNASALAIDFLTKTLTFDPKKRLSVEQALQHPYLEAYHDPDDEPVAPPLDEDFFAFDRQKDEISKEELKQLLFDEIAIITGRLAAQLLIFGESMVEDNHS</sequence>
<organism evidence="11 12">
    <name type="scientific">Puccinia graminis f. sp. tritici</name>
    <dbReference type="NCBI Taxonomy" id="56615"/>
    <lineage>
        <taxon>Eukaryota</taxon>
        <taxon>Fungi</taxon>
        <taxon>Dikarya</taxon>
        <taxon>Basidiomycota</taxon>
        <taxon>Pucciniomycotina</taxon>
        <taxon>Pucciniomycetes</taxon>
        <taxon>Pucciniales</taxon>
        <taxon>Pucciniaceae</taxon>
        <taxon>Puccinia</taxon>
    </lineage>
</organism>
<dbReference type="GO" id="GO:0004707">
    <property type="term" value="F:MAP kinase activity"/>
    <property type="evidence" value="ECO:0007669"/>
    <property type="project" value="UniProtKB-EC"/>
</dbReference>
<dbReference type="EC" id="2.7.11.24" evidence="8"/>
<dbReference type="SUPFAM" id="SSF56112">
    <property type="entry name" value="Protein kinase-like (PK-like)"/>
    <property type="match status" value="1"/>
</dbReference>
<keyword evidence="4 8" id="KW-0418">Kinase</keyword>
<evidence type="ECO:0000256" key="3">
    <source>
        <dbReference type="ARBA" id="ARBA00022741"/>
    </source>
</evidence>
<evidence type="ECO:0000259" key="10">
    <source>
        <dbReference type="PROSITE" id="PS50011"/>
    </source>
</evidence>
<dbReference type="InterPro" id="IPR003527">
    <property type="entry name" value="MAP_kinase_CS"/>
</dbReference>
<dbReference type="PROSITE" id="PS50011">
    <property type="entry name" value="PROTEIN_KINASE_DOM"/>
    <property type="match status" value="1"/>
</dbReference>
<comment type="cofactor">
    <cofactor evidence="8">
        <name>Mg(2+)</name>
        <dbReference type="ChEBI" id="CHEBI:18420"/>
    </cofactor>
</comment>
<reference evidence="11 12" key="1">
    <citation type="submission" date="2019-05" db="EMBL/GenBank/DDBJ databases">
        <title>Emergence of the Ug99 lineage of the wheat stem rust pathogen through somatic hybridization.</title>
        <authorList>
            <person name="Li F."/>
            <person name="Upadhyaya N.M."/>
            <person name="Sperschneider J."/>
            <person name="Matny O."/>
            <person name="Nguyen-Phuc H."/>
            <person name="Mago R."/>
            <person name="Raley C."/>
            <person name="Miller M.E."/>
            <person name="Silverstein K.A.T."/>
            <person name="Henningsen E."/>
            <person name="Hirsch C.D."/>
            <person name="Visser B."/>
            <person name="Pretorius Z.A."/>
            <person name="Steffenson B.J."/>
            <person name="Schwessinger B."/>
            <person name="Dodds P.N."/>
            <person name="Figueroa M."/>
        </authorList>
    </citation>
    <scope>NUCLEOTIDE SEQUENCE [LARGE SCALE GENOMIC DNA]</scope>
    <source>
        <strain evidence="11">21-0</strain>
    </source>
</reference>
<dbReference type="OrthoDB" id="192887at2759"/>
<dbReference type="SMART" id="SM00220">
    <property type="entry name" value="S_TKc"/>
    <property type="match status" value="1"/>
</dbReference>
<evidence type="ECO:0000313" key="11">
    <source>
        <dbReference type="EMBL" id="KAA1094371.1"/>
    </source>
</evidence>
<dbReference type="InterPro" id="IPR017441">
    <property type="entry name" value="Protein_kinase_ATP_BS"/>
</dbReference>
<dbReference type="PROSITE" id="PS00107">
    <property type="entry name" value="PROTEIN_KINASE_ATP"/>
    <property type="match status" value="1"/>
</dbReference>
<comment type="activity regulation">
    <text evidence="8">Activated by threonine and tyrosine phosphorylation.</text>
</comment>
<evidence type="ECO:0000256" key="7">
    <source>
        <dbReference type="PROSITE-ProRule" id="PRU10141"/>
    </source>
</evidence>
<keyword evidence="12" id="KW-1185">Reference proteome</keyword>
<dbReference type="Gene3D" id="3.30.200.20">
    <property type="entry name" value="Phosphorylase Kinase, domain 1"/>
    <property type="match status" value="1"/>
</dbReference>
<dbReference type="GO" id="GO:0005524">
    <property type="term" value="F:ATP binding"/>
    <property type="evidence" value="ECO:0007669"/>
    <property type="project" value="UniProtKB-UniRule"/>
</dbReference>
<keyword evidence="2 8" id="KW-0808">Transferase</keyword>
<keyword evidence="8" id="KW-0460">Magnesium</keyword>
<name>A0A5B0NYR7_PUCGR</name>
<dbReference type="FunFam" id="1.10.510.10:FF:000040">
    <property type="entry name" value="Mitogen-activated protein kinase"/>
    <property type="match status" value="1"/>
</dbReference>
<feature type="region of interest" description="Disordered" evidence="9">
    <location>
        <begin position="95"/>
        <end position="144"/>
    </location>
</feature>
<comment type="catalytic activity">
    <reaction evidence="8">
        <text>L-threonyl-[protein] + ATP = O-phospho-L-threonyl-[protein] + ADP + H(+)</text>
        <dbReference type="Rhea" id="RHEA:46608"/>
        <dbReference type="Rhea" id="RHEA-COMP:11060"/>
        <dbReference type="Rhea" id="RHEA-COMP:11605"/>
        <dbReference type="ChEBI" id="CHEBI:15378"/>
        <dbReference type="ChEBI" id="CHEBI:30013"/>
        <dbReference type="ChEBI" id="CHEBI:30616"/>
        <dbReference type="ChEBI" id="CHEBI:61977"/>
        <dbReference type="ChEBI" id="CHEBI:456216"/>
        <dbReference type="EC" id="2.7.11.24"/>
    </reaction>
</comment>
<dbReference type="Pfam" id="PF00069">
    <property type="entry name" value="Pkinase"/>
    <property type="match status" value="1"/>
</dbReference>
<gene>
    <name evidence="11" type="primary">PMK1_3</name>
    <name evidence="11" type="ORF">PGT21_019505</name>
</gene>
<evidence type="ECO:0000256" key="6">
    <source>
        <dbReference type="ARBA" id="ARBA00055111"/>
    </source>
</evidence>
<dbReference type="Proteomes" id="UP000324748">
    <property type="component" value="Unassembled WGS sequence"/>
</dbReference>
<dbReference type="InterPro" id="IPR011009">
    <property type="entry name" value="Kinase-like_dom_sf"/>
</dbReference>
<dbReference type="PROSITE" id="PS01351">
    <property type="entry name" value="MAPK"/>
    <property type="match status" value="1"/>
</dbReference>
<evidence type="ECO:0000256" key="1">
    <source>
        <dbReference type="ARBA" id="ARBA00022527"/>
    </source>
</evidence>